<dbReference type="RefSeq" id="WP_380854225.1">
    <property type="nucleotide sequence ID" value="NZ_JBHSKM010000011.1"/>
</dbReference>
<evidence type="ECO:0000313" key="3">
    <source>
        <dbReference type="Proteomes" id="UP001596263"/>
    </source>
</evidence>
<reference evidence="3" key="1">
    <citation type="journal article" date="2019" name="Int. J. Syst. Evol. Microbiol.">
        <title>The Global Catalogue of Microorganisms (GCM) 10K type strain sequencing project: providing services to taxonomists for standard genome sequencing and annotation.</title>
        <authorList>
            <consortium name="The Broad Institute Genomics Platform"/>
            <consortium name="The Broad Institute Genome Sequencing Center for Infectious Disease"/>
            <person name="Wu L."/>
            <person name="Ma J."/>
        </authorList>
    </citation>
    <scope>NUCLEOTIDE SEQUENCE [LARGE SCALE GENOMIC DNA]</scope>
    <source>
        <strain evidence="3">KCTC 42586</strain>
    </source>
</reference>
<comment type="caution">
    <text evidence="2">The sequence shown here is derived from an EMBL/GenBank/DDBJ whole genome shotgun (WGS) entry which is preliminary data.</text>
</comment>
<feature type="region of interest" description="Disordered" evidence="1">
    <location>
        <begin position="1"/>
        <end position="22"/>
    </location>
</feature>
<organism evidence="2 3">
    <name type="scientific">Streptomyces coerulescens</name>
    <dbReference type="NCBI Taxonomy" id="29304"/>
    <lineage>
        <taxon>Bacteria</taxon>
        <taxon>Bacillati</taxon>
        <taxon>Actinomycetota</taxon>
        <taxon>Actinomycetes</taxon>
        <taxon>Kitasatosporales</taxon>
        <taxon>Streptomycetaceae</taxon>
        <taxon>Streptomyces</taxon>
    </lineage>
</organism>
<protein>
    <submittedName>
        <fullName evidence="2">Uncharacterized protein</fullName>
    </submittedName>
</protein>
<dbReference type="EMBL" id="JBHSKM010000011">
    <property type="protein sequence ID" value="MFC5215896.1"/>
    <property type="molecule type" value="Genomic_DNA"/>
</dbReference>
<proteinExistence type="predicted"/>
<name>A0ABW0CJ55_STRCD</name>
<feature type="region of interest" description="Disordered" evidence="1">
    <location>
        <begin position="41"/>
        <end position="92"/>
    </location>
</feature>
<evidence type="ECO:0000256" key="1">
    <source>
        <dbReference type="SAM" id="MobiDB-lite"/>
    </source>
</evidence>
<gene>
    <name evidence="2" type="ORF">ACFPQ9_18820</name>
</gene>
<sequence length="92" mass="8811">MPVAAGAPMCPSGRCPTGAEELPAGSVGGFPAPAVGSAVTTVPPPPLPSAGPLPSSVKAAAATATAPTKSSPEMRIPRETAMTPPEVLAPDG</sequence>
<feature type="compositionally biased region" description="Pro residues" evidence="1">
    <location>
        <begin position="42"/>
        <end position="51"/>
    </location>
</feature>
<accession>A0ABW0CJ55</accession>
<keyword evidence="3" id="KW-1185">Reference proteome</keyword>
<evidence type="ECO:0000313" key="2">
    <source>
        <dbReference type="EMBL" id="MFC5215896.1"/>
    </source>
</evidence>
<feature type="compositionally biased region" description="Low complexity" evidence="1">
    <location>
        <begin position="52"/>
        <end position="71"/>
    </location>
</feature>
<dbReference type="Proteomes" id="UP001596263">
    <property type="component" value="Unassembled WGS sequence"/>
</dbReference>